<accession>B7G8L8</accession>
<dbReference type="KEGG" id="pti:PHATRDRAFT_39425"/>
<dbReference type="RefSeq" id="XP_002183365.1">
    <property type="nucleotide sequence ID" value="XM_002183329.1"/>
</dbReference>
<dbReference type="PaxDb" id="2850-Phatr39425"/>
<dbReference type="AlphaFoldDB" id="B7G8L8"/>
<dbReference type="InParanoid" id="B7G8L8"/>
<protein>
    <submittedName>
        <fullName evidence="1">Uncharacterized protein</fullName>
    </submittedName>
</protein>
<keyword evidence="2" id="KW-1185">Reference proteome</keyword>
<gene>
    <name evidence="1" type="ORF">PHATRDRAFT_39425</name>
</gene>
<reference evidence="1 2" key="1">
    <citation type="journal article" date="2008" name="Nature">
        <title>The Phaeodactylum genome reveals the evolutionary history of diatom genomes.</title>
        <authorList>
            <person name="Bowler C."/>
            <person name="Allen A.E."/>
            <person name="Badger J.H."/>
            <person name="Grimwood J."/>
            <person name="Jabbari K."/>
            <person name="Kuo A."/>
            <person name="Maheswari U."/>
            <person name="Martens C."/>
            <person name="Maumus F."/>
            <person name="Otillar R.P."/>
            <person name="Rayko E."/>
            <person name="Salamov A."/>
            <person name="Vandepoele K."/>
            <person name="Beszteri B."/>
            <person name="Gruber A."/>
            <person name="Heijde M."/>
            <person name="Katinka M."/>
            <person name="Mock T."/>
            <person name="Valentin K."/>
            <person name="Verret F."/>
            <person name="Berges J.A."/>
            <person name="Brownlee C."/>
            <person name="Cadoret J.P."/>
            <person name="Chiovitti A."/>
            <person name="Choi C.J."/>
            <person name="Coesel S."/>
            <person name="De Martino A."/>
            <person name="Detter J.C."/>
            <person name="Durkin C."/>
            <person name="Falciatore A."/>
            <person name="Fournet J."/>
            <person name="Haruta M."/>
            <person name="Huysman M.J."/>
            <person name="Jenkins B.D."/>
            <person name="Jiroutova K."/>
            <person name="Jorgensen R.E."/>
            <person name="Joubert Y."/>
            <person name="Kaplan A."/>
            <person name="Kroger N."/>
            <person name="Kroth P.G."/>
            <person name="La Roche J."/>
            <person name="Lindquist E."/>
            <person name="Lommer M."/>
            <person name="Martin-Jezequel V."/>
            <person name="Lopez P.J."/>
            <person name="Lucas S."/>
            <person name="Mangogna M."/>
            <person name="McGinnis K."/>
            <person name="Medlin L.K."/>
            <person name="Montsant A."/>
            <person name="Oudot-Le Secq M.P."/>
            <person name="Napoli C."/>
            <person name="Obornik M."/>
            <person name="Parker M.S."/>
            <person name="Petit J.L."/>
            <person name="Porcel B.M."/>
            <person name="Poulsen N."/>
            <person name="Robison M."/>
            <person name="Rychlewski L."/>
            <person name="Rynearson T.A."/>
            <person name="Schmutz J."/>
            <person name="Shapiro H."/>
            <person name="Siaut M."/>
            <person name="Stanley M."/>
            <person name="Sussman M.R."/>
            <person name="Taylor A.R."/>
            <person name="Vardi A."/>
            <person name="von Dassow P."/>
            <person name="Vyverman W."/>
            <person name="Willis A."/>
            <person name="Wyrwicz L.S."/>
            <person name="Rokhsar D.S."/>
            <person name="Weissenbach J."/>
            <person name="Armbrust E.V."/>
            <person name="Green B.R."/>
            <person name="Van de Peer Y."/>
            <person name="Grigoriev I.V."/>
        </authorList>
    </citation>
    <scope>NUCLEOTIDE SEQUENCE [LARGE SCALE GENOMIC DNA]</scope>
    <source>
        <strain evidence="1 2">CCAP 1055/1</strain>
    </source>
</reference>
<evidence type="ECO:0000313" key="2">
    <source>
        <dbReference type="Proteomes" id="UP000000759"/>
    </source>
</evidence>
<sequence length="634" mass="70881">MKKRPLWVVQIRRRTIRLVSFAVSCALLAVAIGSMALMFRWDGNDLSLGAEVDPFKIQINARKSESVTFLQKGVQMPVKDFAVHGTVINKITDAGIATTQFEKCSEGNTKTWLDGSRIGNINESLLTLDFVRQNIVDSPTALGSYDAVSIILNQTMSHTSSRFRNYHDASITSANIRTWAVRLVYLSLHYHQHRHALREARIRALDDACYPVMLDRGVGLYDYECPSAKYLVVGLAKYGLGANVRAGAVKALVAGLATDRVVLFVNNVADLESATKDMGPWSLASCPRRDHQCFFLPLSPCVLLREELAAAHILDKGEMRALFKTGRVPLGRIDDRVLVLHLHFMPQLKLPGNTVELLQNYSYSLIEGVLSTDSRRPVMEQAIASFTLPDEPRPAGYNYALANSRIQHALMFYTMRPNLHSRKRIDEILKEIIPAKTLPERSVGIPIRASDKCRQESQCLSFSQHIEVSSLLWNDVYPNTSHSDQPTLIFTTESKDMMHEEHAYISNTTIPKPFANMNLLMNPHDVLPNTGFVEEIVAKTTSFSADDAMLSAVTSLQLQLLARYTIANCCSNFHTLLGDFLVEGMGAAHHNDFSCLQEHSDPVYAICCGWHKDCKQKRAAILLARNSTDETMKD</sequence>
<dbReference type="EMBL" id="CM000621">
    <property type="protein sequence ID" value="EEC45065.1"/>
    <property type="molecule type" value="Genomic_DNA"/>
</dbReference>
<organism evidence="1 2">
    <name type="scientific">Phaeodactylum tricornutum (strain CCAP 1055/1)</name>
    <dbReference type="NCBI Taxonomy" id="556484"/>
    <lineage>
        <taxon>Eukaryota</taxon>
        <taxon>Sar</taxon>
        <taxon>Stramenopiles</taxon>
        <taxon>Ochrophyta</taxon>
        <taxon>Bacillariophyta</taxon>
        <taxon>Bacillariophyceae</taxon>
        <taxon>Bacillariophycidae</taxon>
        <taxon>Naviculales</taxon>
        <taxon>Phaeodactylaceae</taxon>
        <taxon>Phaeodactylum</taxon>
    </lineage>
</organism>
<dbReference type="Proteomes" id="UP000000759">
    <property type="component" value="Chromosome 19"/>
</dbReference>
<name>B7G8L8_PHATC</name>
<evidence type="ECO:0000313" key="1">
    <source>
        <dbReference type="EMBL" id="EEC45065.1"/>
    </source>
</evidence>
<dbReference type="eggNOG" id="ENOG502SGKD">
    <property type="taxonomic scope" value="Eukaryota"/>
</dbReference>
<reference evidence="2" key="2">
    <citation type="submission" date="2008-08" db="EMBL/GenBank/DDBJ databases">
        <authorList>
            <consortium name="Diatom Consortium"/>
            <person name="Grigoriev I."/>
            <person name="Grimwood J."/>
            <person name="Kuo A."/>
            <person name="Otillar R.P."/>
            <person name="Salamov A."/>
            <person name="Detter J.C."/>
            <person name="Lindquist E."/>
            <person name="Shapiro H."/>
            <person name="Lucas S."/>
            <person name="Glavina del Rio T."/>
            <person name="Pitluck S."/>
            <person name="Rokhsar D."/>
            <person name="Bowler C."/>
        </authorList>
    </citation>
    <scope>GENOME REANNOTATION</scope>
    <source>
        <strain evidence="2">CCAP 1055/1</strain>
    </source>
</reference>
<dbReference type="HOGENOM" id="CLU_444459_0_0_1"/>
<proteinExistence type="predicted"/>
<dbReference type="GeneID" id="7194943"/>
<dbReference type="OrthoDB" id="45960at2759"/>